<dbReference type="AlphaFoldDB" id="A0A8S3Y7D9"/>
<keyword evidence="3" id="KW-1185">Reference proteome</keyword>
<accession>A0A8S3Y7D9</accession>
<dbReference type="EMBL" id="CAJQZP010001519">
    <property type="protein sequence ID" value="CAG5052361.1"/>
    <property type="molecule type" value="Genomic_DNA"/>
</dbReference>
<evidence type="ECO:0000313" key="3">
    <source>
        <dbReference type="Proteomes" id="UP000691718"/>
    </source>
</evidence>
<dbReference type="Proteomes" id="UP000691718">
    <property type="component" value="Unassembled WGS sequence"/>
</dbReference>
<feature type="domain" description="Spen paralogue and orthologue SPOC C-terminal" evidence="1">
    <location>
        <begin position="79"/>
        <end position="226"/>
    </location>
</feature>
<dbReference type="GO" id="GO:0006351">
    <property type="term" value="P:DNA-templated transcription"/>
    <property type="evidence" value="ECO:0007669"/>
    <property type="project" value="TreeGrafter"/>
</dbReference>
<comment type="caution">
    <text evidence="2">The sequence shown here is derived from an EMBL/GenBank/DDBJ whole genome shotgun (WGS) entry which is preliminary data.</text>
</comment>
<proteinExistence type="predicted"/>
<organism evidence="2 3">
    <name type="scientific">Parnassius apollo</name>
    <name type="common">Apollo butterfly</name>
    <name type="synonym">Papilio apollo</name>
    <dbReference type="NCBI Taxonomy" id="110799"/>
    <lineage>
        <taxon>Eukaryota</taxon>
        <taxon>Metazoa</taxon>
        <taxon>Ecdysozoa</taxon>
        <taxon>Arthropoda</taxon>
        <taxon>Hexapoda</taxon>
        <taxon>Insecta</taxon>
        <taxon>Pterygota</taxon>
        <taxon>Neoptera</taxon>
        <taxon>Endopterygota</taxon>
        <taxon>Lepidoptera</taxon>
        <taxon>Glossata</taxon>
        <taxon>Ditrysia</taxon>
        <taxon>Papilionoidea</taxon>
        <taxon>Papilionidae</taxon>
        <taxon>Parnassiinae</taxon>
        <taxon>Parnassini</taxon>
        <taxon>Parnassius</taxon>
        <taxon>Parnassius</taxon>
    </lineage>
</organism>
<dbReference type="Pfam" id="PF07744">
    <property type="entry name" value="SPOC"/>
    <property type="match status" value="1"/>
</dbReference>
<dbReference type="GO" id="GO:0005634">
    <property type="term" value="C:nucleus"/>
    <property type="evidence" value="ECO:0007669"/>
    <property type="project" value="TreeGrafter"/>
</dbReference>
<reference evidence="2" key="1">
    <citation type="submission" date="2021-04" db="EMBL/GenBank/DDBJ databases">
        <authorList>
            <person name="Tunstrom K."/>
        </authorList>
    </citation>
    <scope>NUCLEOTIDE SEQUENCE</scope>
</reference>
<evidence type="ECO:0000259" key="1">
    <source>
        <dbReference type="Pfam" id="PF07744"/>
    </source>
</evidence>
<protein>
    <submittedName>
        <fullName evidence="2">(apollo) hypothetical protein</fullName>
    </submittedName>
</protein>
<dbReference type="PANTHER" id="PTHR11477:SF51">
    <property type="entry name" value="PROTEIN PARTNER OF SNF, ISOFORM B"/>
    <property type="match status" value="1"/>
</dbReference>
<dbReference type="InterPro" id="IPR012921">
    <property type="entry name" value="SPOC_C"/>
</dbReference>
<evidence type="ECO:0000313" key="2">
    <source>
        <dbReference type="EMBL" id="CAG5052361.1"/>
    </source>
</evidence>
<name>A0A8S3Y7D9_PARAO</name>
<dbReference type="PANTHER" id="PTHR11477">
    <property type="entry name" value="TRANSCRIPTION FACTOR S-II ZINC FINGER DOMAIN-CONTAINING PROTEIN"/>
    <property type="match status" value="1"/>
</dbReference>
<dbReference type="OrthoDB" id="1884872at2759"/>
<gene>
    <name evidence="2" type="ORF">PAPOLLO_LOCUS25333</name>
</gene>
<sequence>MPTPKSHEARDEIQLTPVCHIDIRPVECDIENDCKDVIFSLESVKVEEENFEYENSKFEGNGNYKTEVESDRELTSTVDNSAPMVWNGYINMVDVARLYAAAYEVSGNAVDLEEVLAAELDIVGRINPDTVWDYIGKMKKTGNKDIIILRLQAANDEEEMQYIAIYSYLSGHHRLGVVKVSNTATVKVFYIMPLSATTSLPHVLLPLEGPGLEVKTQLLIAIIIRQRRKGLTANIPKEIIPEK</sequence>
<feature type="non-terminal residue" evidence="2">
    <location>
        <position position="1"/>
    </location>
</feature>